<dbReference type="InterPro" id="IPR029063">
    <property type="entry name" value="SAM-dependent_MTases_sf"/>
</dbReference>
<sequence>MIEYGLQFSKQVLRQSIQKGDWVVDCTAGNGHDTVFLAECVGDQGRVLSFDIQKKALDSTFSQLKERNLEQRVKLIESSHAYLTEYTNKELAAIMFNLGYLPGGNHKVVTKLESTLPAVDGGLGLLKKGGVMSMMLYPGHYGGKSESETLIRYAKMLPSKYYTSLHYHFLNKNSNSPQLLLIQKK</sequence>
<dbReference type="RefSeq" id="WP_350344930.1">
    <property type="nucleotide sequence ID" value="NZ_CP158367.1"/>
</dbReference>
<dbReference type="PANTHER" id="PTHR35276:SF1">
    <property type="entry name" value="TRNA (MNM(5)S(2)U34)-METHYLTRANSFERASE, CHLOROPLASTIC"/>
    <property type="match status" value="1"/>
</dbReference>
<organism evidence="1">
    <name type="scientific">Proteinivorax tanatarense</name>
    <dbReference type="NCBI Taxonomy" id="1260629"/>
    <lineage>
        <taxon>Bacteria</taxon>
        <taxon>Bacillati</taxon>
        <taxon>Bacillota</taxon>
        <taxon>Clostridia</taxon>
        <taxon>Eubacteriales</taxon>
        <taxon>Proteinivoracaceae</taxon>
        <taxon>Proteinivorax</taxon>
    </lineage>
</organism>
<dbReference type="GO" id="GO:0032259">
    <property type="term" value="P:methylation"/>
    <property type="evidence" value="ECO:0007669"/>
    <property type="project" value="UniProtKB-KW"/>
</dbReference>
<dbReference type="Pfam" id="PF06962">
    <property type="entry name" value="rRNA_methylase"/>
    <property type="match status" value="1"/>
</dbReference>
<accession>A0AAU7VQ45</accession>
<dbReference type="InterPro" id="IPR010719">
    <property type="entry name" value="MnmM_MeTrfase"/>
</dbReference>
<keyword evidence="1" id="KW-0489">Methyltransferase</keyword>
<dbReference type="PANTHER" id="PTHR35276">
    <property type="entry name" value="S-ADENOSYL-L-METHIONINE-DEPENDENT METHYLTRANSFERASES SUPERFAMILY PROTEIN"/>
    <property type="match status" value="1"/>
</dbReference>
<dbReference type="EC" id="2.1.1.-" evidence="1"/>
<dbReference type="Gene3D" id="3.40.50.150">
    <property type="entry name" value="Vaccinia Virus protein VP39"/>
    <property type="match status" value="1"/>
</dbReference>
<proteinExistence type="predicted"/>
<keyword evidence="1" id="KW-0808">Transferase</keyword>
<dbReference type="GO" id="GO:0008168">
    <property type="term" value="F:methyltransferase activity"/>
    <property type="evidence" value="ECO:0007669"/>
    <property type="project" value="UniProtKB-KW"/>
</dbReference>
<dbReference type="SUPFAM" id="SSF53335">
    <property type="entry name" value="S-adenosyl-L-methionine-dependent methyltransferases"/>
    <property type="match status" value="1"/>
</dbReference>
<name>A0AAU7VQ45_9FIRM</name>
<reference evidence="1" key="2">
    <citation type="submission" date="2024-06" db="EMBL/GenBank/DDBJ databases">
        <authorList>
            <person name="Petrova K.O."/>
            <person name="Toshchakov S.V."/>
            <person name="Boltjanskaja Y.V."/>
            <person name="Kevbrin V."/>
        </authorList>
    </citation>
    <scope>NUCLEOTIDE SEQUENCE</scope>
    <source>
        <strain evidence="1">Z-910T</strain>
    </source>
</reference>
<evidence type="ECO:0000313" key="1">
    <source>
        <dbReference type="EMBL" id="XBX76196.1"/>
    </source>
</evidence>
<reference evidence="1" key="1">
    <citation type="journal article" date="2013" name="Extremophiles">
        <title>Proteinivorax tanatarense gen. nov., sp. nov., an anaerobic, haloalkaliphilic, proteolytic bacterium isolated from a decaying algal bloom, and proposal of Proteinivoraceae fam. nov.</title>
        <authorList>
            <person name="Kevbrin V."/>
            <person name="Boltyanskaya Y."/>
            <person name="Zhilina T."/>
            <person name="Kolganova T."/>
            <person name="Lavrentjeva E."/>
            <person name="Kuznetsov B."/>
        </authorList>
    </citation>
    <scope>NUCLEOTIDE SEQUENCE</scope>
    <source>
        <strain evidence="1">Z-910T</strain>
    </source>
</reference>
<dbReference type="EMBL" id="CP158367">
    <property type="protein sequence ID" value="XBX76196.1"/>
    <property type="molecule type" value="Genomic_DNA"/>
</dbReference>
<dbReference type="AlphaFoldDB" id="A0AAU7VQ45"/>
<protein>
    <submittedName>
        <fullName evidence="1">Class I SAM-dependent methyltransferase</fullName>
        <ecNumber evidence="1">2.1.1.-</ecNumber>
    </submittedName>
</protein>
<gene>
    <name evidence="1" type="ORF">PRVXT_001376</name>
</gene>